<evidence type="ECO:0000313" key="11">
    <source>
        <dbReference type="Proteomes" id="UP000007347"/>
    </source>
</evidence>
<dbReference type="Proteomes" id="UP000007347">
    <property type="component" value="Chromosome"/>
</dbReference>
<evidence type="ECO:0000259" key="6">
    <source>
        <dbReference type="Pfam" id="PF00460"/>
    </source>
</evidence>
<keyword evidence="11" id="KW-1185">Reference proteome</keyword>
<dbReference type="InterPro" id="IPR020013">
    <property type="entry name" value="Flagellar_FlgE/F/G"/>
</dbReference>
<dbReference type="Gene3D" id="2.60.98.20">
    <property type="entry name" value="Flagellar hook protein FlgE"/>
    <property type="match status" value="1"/>
</dbReference>
<accession>K0NLY0</accession>
<dbReference type="Pfam" id="PF22692">
    <property type="entry name" value="LlgE_F_G_D1"/>
    <property type="match status" value="1"/>
</dbReference>
<name>K0NLY0_DESTT</name>
<dbReference type="SUPFAM" id="SSF117143">
    <property type="entry name" value="Flagellar hook protein flgE"/>
    <property type="match status" value="2"/>
</dbReference>
<evidence type="ECO:0000256" key="5">
    <source>
        <dbReference type="RuleBase" id="RU362116"/>
    </source>
</evidence>
<organism evidence="10 11">
    <name type="scientific">Desulfobacula toluolica (strain DSM 7467 / Tol2)</name>
    <dbReference type="NCBI Taxonomy" id="651182"/>
    <lineage>
        <taxon>Bacteria</taxon>
        <taxon>Pseudomonadati</taxon>
        <taxon>Thermodesulfobacteriota</taxon>
        <taxon>Desulfobacteria</taxon>
        <taxon>Desulfobacterales</taxon>
        <taxon>Desulfobacteraceae</taxon>
        <taxon>Desulfobacula</taxon>
    </lineage>
</organism>
<comment type="similarity">
    <text evidence="2 5">Belongs to the flagella basal body rod proteins family.</text>
</comment>
<dbReference type="InterPro" id="IPR037925">
    <property type="entry name" value="FlgE/F/G-like"/>
</dbReference>
<dbReference type="GO" id="GO:0005829">
    <property type="term" value="C:cytosol"/>
    <property type="evidence" value="ECO:0007669"/>
    <property type="project" value="TreeGrafter"/>
</dbReference>
<comment type="function">
    <text evidence="5">A flexible structure which links the flagellar filament to the drive apparatus in the basal body.</text>
</comment>
<dbReference type="STRING" id="651182.TOL2_C35780"/>
<keyword evidence="10" id="KW-0282">Flagellum</keyword>
<dbReference type="Pfam" id="PF00460">
    <property type="entry name" value="Flg_bb_rod"/>
    <property type="match status" value="1"/>
</dbReference>
<feature type="domain" description="Flagellar basal-body/hook protein C-terminal" evidence="7">
    <location>
        <begin position="641"/>
        <end position="684"/>
    </location>
</feature>
<dbReference type="NCBIfam" id="TIGR03506">
    <property type="entry name" value="FlgEFG_subfam"/>
    <property type="match status" value="2"/>
</dbReference>
<sequence>MSLSSSLFTGTSGLKNMGNSLQVVGNNISNLNTIGFKKGRSTFADTLYESVATQGGTGQMGRGMSLGSVSQSFSQGSFESTGNATDLSIGGDGFFVVSQPDSDISYYTRAGDFNFDKAGQLVNSQGYVVQGWELDPETGDDVGAIKDILLQTFTSAPQATKEISAITNLDSDSDSNSVVLSNNWDGSEDISIAANNYEYPTVVKVYDALGSTHEVSIYYDKKSGTEWEYIVTCNPEEDKRNSVQGTDSKGLLARGTITFSQSSGDIVDLTMSEFTGRLGNFQANGVNTTEKINYQILNYDEMELDGYGFDFEFDGSDWAFADPANMPDNYPNATIVYSDNQEIHLVLNQADPTQIDPDIIIKLDQPAVATDSFGFDINRENDLHIQGIENTQYVGDTVNDNTTLEINDPSVMTHDSVGLSIVWDAVAGQWSWNNAGVAVGDPPAEYTNAILKGDQDEVMIDLDGSGNDSNDDIRFVFKDSLQNNSEIGFDIIGSTAWSEIPTSDIEKSGYFSFSTDFLGGEYGSTQNDISLDLGTVYKDDNFLNNALSTTQYSRASSTVFQDADGYSAGDFQGVDVSSDGVMTGVYSNGQLVPLFRVGLAKFLNNYGLAAKGGNLFMETRDSGVAITNKPGENGLGTIAPNSLEMSNVDISEEFVSLITNQRGFQANSKTVTTVDAMMETVIQMKR</sequence>
<evidence type="ECO:0000256" key="1">
    <source>
        <dbReference type="ARBA" id="ARBA00004117"/>
    </source>
</evidence>
<dbReference type="GO" id="GO:0009424">
    <property type="term" value="C:bacterial-type flagellum hook"/>
    <property type="evidence" value="ECO:0007669"/>
    <property type="project" value="TreeGrafter"/>
</dbReference>
<gene>
    <name evidence="10" type="primary">flgE</name>
    <name evidence="10" type="ordered locus">TOL2_C35780</name>
</gene>
<dbReference type="InterPro" id="IPR011491">
    <property type="entry name" value="FlgE_D2"/>
</dbReference>
<proteinExistence type="inferred from homology"/>
<dbReference type="KEGG" id="dto:TOL2_C35780"/>
<evidence type="ECO:0000256" key="2">
    <source>
        <dbReference type="ARBA" id="ARBA00009677"/>
    </source>
</evidence>
<protein>
    <recommendedName>
        <fullName evidence="3 5">Flagellar hook protein FlgE</fullName>
    </recommendedName>
</protein>
<feature type="domain" description="Flagellar hook protein FlgE D2" evidence="8">
    <location>
        <begin position="193"/>
        <end position="287"/>
    </location>
</feature>
<evidence type="ECO:0000256" key="4">
    <source>
        <dbReference type="ARBA" id="ARBA00023143"/>
    </source>
</evidence>
<keyword evidence="10" id="KW-0969">Cilium</keyword>
<dbReference type="EMBL" id="FO203503">
    <property type="protein sequence ID" value="CCK81735.1"/>
    <property type="molecule type" value="Genomic_DNA"/>
</dbReference>
<dbReference type="InterPro" id="IPR019776">
    <property type="entry name" value="Flagellar_basal_body_rod_CS"/>
</dbReference>
<evidence type="ECO:0000256" key="3">
    <source>
        <dbReference type="ARBA" id="ARBA00019015"/>
    </source>
</evidence>
<keyword evidence="4 5" id="KW-0975">Bacterial flagellum</keyword>
<dbReference type="InterPro" id="IPR037058">
    <property type="entry name" value="Falgellar_hook_FlgE_sf"/>
</dbReference>
<dbReference type="PANTHER" id="PTHR30435">
    <property type="entry name" value="FLAGELLAR PROTEIN"/>
    <property type="match status" value="1"/>
</dbReference>
<dbReference type="HOGENOM" id="CLU_013687_2_1_7"/>
<dbReference type="AlphaFoldDB" id="K0NLY0"/>
<dbReference type="OrthoDB" id="9804559at2"/>
<dbReference type="RefSeq" id="WP_014958923.1">
    <property type="nucleotide sequence ID" value="NC_018645.1"/>
</dbReference>
<dbReference type="InterPro" id="IPR001444">
    <property type="entry name" value="Flag_bb_rod_N"/>
</dbReference>
<evidence type="ECO:0000313" key="10">
    <source>
        <dbReference type="EMBL" id="CCK81735.1"/>
    </source>
</evidence>
<reference evidence="10 11" key="1">
    <citation type="journal article" date="2013" name="Environ. Microbiol.">
        <title>Complete genome, catabolic sub-proteomes and key-metabolites of Desulfobacula toluolica Tol2, a marine, aromatic compound-degrading, sulfate-reducing bacterium.</title>
        <authorList>
            <person name="Wohlbrand L."/>
            <person name="Jacob J.H."/>
            <person name="Kube M."/>
            <person name="Mussmann M."/>
            <person name="Jarling R."/>
            <person name="Beck A."/>
            <person name="Amann R."/>
            <person name="Wilkes H."/>
            <person name="Reinhardt R."/>
            <person name="Rabus R."/>
        </authorList>
    </citation>
    <scope>NUCLEOTIDE SEQUENCE [LARGE SCALE GENOMIC DNA]</scope>
    <source>
        <strain evidence="11">DSM 7467 / Tol2</strain>
    </source>
</reference>
<feature type="domain" description="Flagellar basal body rod protein N-terminal" evidence="6">
    <location>
        <begin position="9"/>
        <end position="37"/>
    </location>
</feature>
<evidence type="ECO:0000259" key="8">
    <source>
        <dbReference type="Pfam" id="PF07559"/>
    </source>
</evidence>
<evidence type="ECO:0000259" key="7">
    <source>
        <dbReference type="Pfam" id="PF06429"/>
    </source>
</evidence>
<dbReference type="InterPro" id="IPR010930">
    <property type="entry name" value="Flg_bb/hook_C_dom"/>
</dbReference>
<dbReference type="Pfam" id="PF06429">
    <property type="entry name" value="Flg_bbr_C"/>
    <property type="match status" value="1"/>
</dbReference>
<feature type="domain" description="Flagellar hook protein FlgE/F/G-like D1" evidence="9">
    <location>
        <begin position="89"/>
        <end position="131"/>
    </location>
</feature>
<dbReference type="PROSITE" id="PS00588">
    <property type="entry name" value="FLAGELLA_BB_ROD"/>
    <property type="match status" value="1"/>
</dbReference>
<dbReference type="Pfam" id="PF07559">
    <property type="entry name" value="FlgE_D2"/>
    <property type="match status" value="1"/>
</dbReference>
<keyword evidence="10" id="KW-0966">Cell projection</keyword>
<dbReference type="PATRIC" id="fig|651182.5.peg.4202"/>
<dbReference type="GO" id="GO:0009425">
    <property type="term" value="C:bacterial-type flagellum basal body"/>
    <property type="evidence" value="ECO:0007669"/>
    <property type="project" value="UniProtKB-SubCell"/>
</dbReference>
<dbReference type="PANTHER" id="PTHR30435:SF1">
    <property type="entry name" value="FLAGELLAR HOOK PROTEIN FLGE"/>
    <property type="match status" value="1"/>
</dbReference>
<dbReference type="InterPro" id="IPR053967">
    <property type="entry name" value="LlgE_F_G-like_D1"/>
</dbReference>
<evidence type="ECO:0000259" key="9">
    <source>
        <dbReference type="Pfam" id="PF22692"/>
    </source>
</evidence>
<comment type="subcellular location">
    <subcellularLocation>
        <location evidence="1 5">Bacterial flagellum basal body</location>
    </subcellularLocation>
</comment>
<dbReference type="GO" id="GO:0071978">
    <property type="term" value="P:bacterial-type flagellum-dependent swarming motility"/>
    <property type="evidence" value="ECO:0007669"/>
    <property type="project" value="TreeGrafter"/>
</dbReference>